<feature type="region of interest" description="Disordered" evidence="1">
    <location>
        <begin position="1"/>
        <end position="70"/>
    </location>
</feature>
<sequence>MFIPGITKRSSTNLEKRKGGGGGGRGGGGRGGGGRGGGGRSGGSKGSSGGSRSRPISTSSGFQFGGKSRSASAYGGGGGTPFAIAAGLPFAGRLVGGGQRNQVFGTRTYGSGYGSAHTTRGVAGRGFPFYFWPVVWGGGALVLTGTYLDSRIEYGDVNNSTRPGGALSTATFQAVSLNNTFRIVADNATIVSLISDLSQNCSSRFTTNPAPTSTPLNSSASVPRPEQVIQYYRASSIALTLDQYNNTATYAPEGTVDSPLPSGLDTTLLTCLNETIGLAAPLIDGEMATWAPSYFSLISVVWALWALLRFS</sequence>
<organism evidence="3 4">
    <name type="scientific">Leucocoprinus leucothites</name>
    <dbReference type="NCBI Taxonomy" id="201217"/>
    <lineage>
        <taxon>Eukaryota</taxon>
        <taxon>Fungi</taxon>
        <taxon>Dikarya</taxon>
        <taxon>Basidiomycota</taxon>
        <taxon>Agaricomycotina</taxon>
        <taxon>Agaricomycetes</taxon>
        <taxon>Agaricomycetidae</taxon>
        <taxon>Agaricales</taxon>
        <taxon>Agaricineae</taxon>
        <taxon>Agaricaceae</taxon>
        <taxon>Leucocoprinus</taxon>
    </lineage>
</organism>
<evidence type="ECO:0000256" key="1">
    <source>
        <dbReference type="SAM" id="MobiDB-lite"/>
    </source>
</evidence>
<evidence type="ECO:0000313" key="3">
    <source>
        <dbReference type="EMBL" id="KAF5356860.1"/>
    </source>
</evidence>
<proteinExistence type="predicted"/>
<feature type="compositionally biased region" description="Gly residues" evidence="1">
    <location>
        <begin position="20"/>
        <end position="49"/>
    </location>
</feature>
<feature type="transmembrane region" description="Helical" evidence="2">
    <location>
        <begin position="290"/>
        <end position="308"/>
    </location>
</feature>
<dbReference type="Proteomes" id="UP000559027">
    <property type="component" value="Unassembled WGS sequence"/>
</dbReference>
<reference evidence="3 4" key="1">
    <citation type="journal article" date="2020" name="ISME J.">
        <title>Uncovering the hidden diversity of litter-decomposition mechanisms in mushroom-forming fungi.</title>
        <authorList>
            <person name="Floudas D."/>
            <person name="Bentzer J."/>
            <person name="Ahren D."/>
            <person name="Johansson T."/>
            <person name="Persson P."/>
            <person name="Tunlid A."/>
        </authorList>
    </citation>
    <scope>NUCLEOTIDE SEQUENCE [LARGE SCALE GENOMIC DNA]</scope>
    <source>
        <strain evidence="3 4">CBS 146.42</strain>
    </source>
</reference>
<gene>
    <name evidence="3" type="ORF">D9756_006783</name>
</gene>
<accession>A0A8H5G200</accession>
<keyword evidence="2" id="KW-1133">Transmembrane helix</keyword>
<dbReference type="EMBL" id="JAACJO010000006">
    <property type="protein sequence ID" value="KAF5356860.1"/>
    <property type="molecule type" value="Genomic_DNA"/>
</dbReference>
<keyword evidence="4" id="KW-1185">Reference proteome</keyword>
<evidence type="ECO:0000256" key="2">
    <source>
        <dbReference type="SAM" id="Phobius"/>
    </source>
</evidence>
<keyword evidence="2" id="KW-0812">Transmembrane</keyword>
<comment type="caution">
    <text evidence="3">The sequence shown here is derived from an EMBL/GenBank/DDBJ whole genome shotgun (WGS) entry which is preliminary data.</text>
</comment>
<name>A0A8H5G200_9AGAR</name>
<evidence type="ECO:0000313" key="4">
    <source>
        <dbReference type="Proteomes" id="UP000559027"/>
    </source>
</evidence>
<keyword evidence="2" id="KW-0472">Membrane</keyword>
<protein>
    <submittedName>
        <fullName evidence="3">Uncharacterized protein</fullName>
    </submittedName>
</protein>
<dbReference type="AlphaFoldDB" id="A0A8H5G200"/>
<dbReference type="OrthoDB" id="3365917at2759"/>